<feature type="domain" description="UPF0033" evidence="1">
    <location>
        <begin position="11"/>
        <end position="63"/>
    </location>
</feature>
<name>A0A841J9J3_9SPHN</name>
<accession>A0A841J9J3</accession>
<proteinExistence type="predicted"/>
<dbReference type="InterPro" id="IPR036868">
    <property type="entry name" value="TusA-like_sf"/>
</dbReference>
<dbReference type="AlphaFoldDB" id="A0A841J9J3"/>
<organism evidence="2 3">
    <name type="scientific">Sphingobium subterraneum</name>
    <dbReference type="NCBI Taxonomy" id="627688"/>
    <lineage>
        <taxon>Bacteria</taxon>
        <taxon>Pseudomonadati</taxon>
        <taxon>Pseudomonadota</taxon>
        <taxon>Alphaproteobacteria</taxon>
        <taxon>Sphingomonadales</taxon>
        <taxon>Sphingomonadaceae</taxon>
        <taxon>Sphingobium</taxon>
    </lineage>
</organism>
<dbReference type="SUPFAM" id="SSF64307">
    <property type="entry name" value="SirA-like"/>
    <property type="match status" value="1"/>
</dbReference>
<dbReference type="GO" id="GO:0016740">
    <property type="term" value="F:transferase activity"/>
    <property type="evidence" value="ECO:0007669"/>
    <property type="project" value="UniProtKB-KW"/>
</dbReference>
<gene>
    <name evidence="2" type="ORF">FHS92_002574</name>
</gene>
<evidence type="ECO:0000313" key="2">
    <source>
        <dbReference type="EMBL" id="MBB6124821.1"/>
    </source>
</evidence>
<dbReference type="InterPro" id="IPR001455">
    <property type="entry name" value="TusA-like"/>
</dbReference>
<dbReference type="EC" id="2.8.1.-" evidence="2"/>
<keyword evidence="2" id="KW-0808">Transferase</keyword>
<dbReference type="RefSeq" id="WP_184081121.1">
    <property type="nucleotide sequence ID" value="NZ_JACIJP010000004.1"/>
</dbReference>
<dbReference type="EMBL" id="JACIJP010000004">
    <property type="protein sequence ID" value="MBB6124821.1"/>
    <property type="molecule type" value="Genomic_DNA"/>
</dbReference>
<sequence length="73" mass="8309">MDDDLPIDPVIVDARGMRCPWPVLRAERALRIAHAVKIIADDPIADGELAALAQARDWRFVRLTGIQFMLWKQ</sequence>
<dbReference type="Gene3D" id="3.30.110.40">
    <property type="entry name" value="TusA-like domain"/>
    <property type="match status" value="1"/>
</dbReference>
<dbReference type="Pfam" id="PF01206">
    <property type="entry name" value="TusA"/>
    <property type="match status" value="1"/>
</dbReference>
<evidence type="ECO:0000313" key="3">
    <source>
        <dbReference type="Proteomes" id="UP000552700"/>
    </source>
</evidence>
<protein>
    <submittedName>
        <fullName evidence="2">tRNA 2-thiouridine synthesizing protein A</fullName>
        <ecNumber evidence="2">2.8.1.-</ecNumber>
    </submittedName>
</protein>
<evidence type="ECO:0000259" key="1">
    <source>
        <dbReference type="Pfam" id="PF01206"/>
    </source>
</evidence>
<keyword evidence="3" id="KW-1185">Reference proteome</keyword>
<comment type="caution">
    <text evidence="2">The sequence shown here is derived from an EMBL/GenBank/DDBJ whole genome shotgun (WGS) entry which is preliminary data.</text>
</comment>
<dbReference type="Proteomes" id="UP000552700">
    <property type="component" value="Unassembled WGS sequence"/>
</dbReference>
<reference evidence="2 3" key="1">
    <citation type="submission" date="2020-08" db="EMBL/GenBank/DDBJ databases">
        <title>Genomic Encyclopedia of Type Strains, Phase IV (KMG-IV): sequencing the most valuable type-strain genomes for metagenomic binning, comparative biology and taxonomic classification.</title>
        <authorList>
            <person name="Goeker M."/>
        </authorList>
    </citation>
    <scope>NUCLEOTIDE SEQUENCE [LARGE SCALE GENOMIC DNA]</scope>
    <source>
        <strain evidence="2 3">DSM 102255</strain>
    </source>
</reference>